<evidence type="ECO:0000313" key="2">
    <source>
        <dbReference type="EMBL" id="ARZ66104.1"/>
    </source>
</evidence>
<dbReference type="SUPFAM" id="SSF50475">
    <property type="entry name" value="FMN-binding split barrel"/>
    <property type="match status" value="1"/>
</dbReference>
<dbReference type="KEGG" id="salj:SMD11_0438"/>
<name>A0A1Z2KVM3_9ACTN</name>
<proteinExistence type="predicted"/>
<dbReference type="PANTHER" id="PTHR35802:SF1">
    <property type="entry name" value="PROTEASE SYNTHASE AND SPORULATION PROTEIN PAI 2"/>
    <property type="match status" value="1"/>
</dbReference>
<feature type="region of interest" description="Disordered" evidence="1">
    <location>
        <begin position="184"/>
        <end position="218"/>
    </location>
</feature>
<organism evidence="2 3">
    <name type="scientific">Streptomyces albireticuli</name>
    <dbReference type="NCBI Taxonomy" id="1940"/>
    <lineage>
        <taxon>Bacteria</taxon>
        <taxon>Bacillati</taxon>
        <taxon>Actinomycetota</taxon>
        <taxon>Actinomycetes</taxon>
        <taxon>Kitasatosporales</taxon>
        <taxon>Streptomycetaceae</taxon>
        <taxon>Streptomyces</taxon>
    </lineage>
</organism>
<dbReference type="Gene3D" id="2.30.110.10">
    <property type="entry name" value="Electron Transport, Fmn-binding Protein, Chain A"/>
    <property type="match status" value="1"/>
</dbReference>
<gene>
    <name evidence="2" type="ORF">SMD11_0438</name>
</gene>
<dbReference type="PANTHER" id="PTHR35802">
    <property type="entry name" value="PROTEASE SYNTHASE AND SPORULATION PROTEIN PAI 2"/>
    <property type="match status" value="1"/>
</dbReference>
<dbReference type="Proteomes" id="UP000195755">
    <property type="component" value="Chromosome"/>
</dbReference>
<accession>A0A1Z2KVM3</accession>
<protein>
    <recommendedName>
        <fullName evidence="4">Transcriptional regulator</fullName>
    </recommendedName>
</protein>
<dbReference type="InterPro" id="IPR007396">
    <property type="entry name" value="TR_PAI2-type"/>
</dbReference>
<dbReference type="InterPro" id="IPR012349">
    <property type="entry name" value="Split_barrel_FMN-bd"/>
</dbReference>
<evidence type="ECO:0000256" key="1">
    <source>
        <dbReference type="SAM" id="MobiDB-lite"/>
    </source>
</evidence>
<evidence type="ECO:0000313" key="3">
    <source>
        <dbReference type="Proteomes" id="UP000195755"/>
    </source>
</evidence>
<feature type="compositionally biased region" description="Basic and acidic residues" evidence="1">
    <location>
        <begin position="184"/>
        <end position="194"/>
    </location>
</feature>
<dbReference type="OrthoDB" id="9794948at2"/>
<dbReference type="AlphaFoldDB" id="A0A1Z2KVM3"/>
<evidence type="ECO:0008006" key="4">
    <source>
        <dbReference type="Google" id="ProtNLM"/>
    </source>
</evidence>
<dbReference type="RefSeq" id="WP_087924773.1">
    <property type="nucleotide sequence ID" value="NZ_CP021744.1"/>
</dbReference>
<feature type="compositionally biased region" description="Basic and acidic residues" evidence="1">
    <location>
        <begin position="208"/>
        <end position="218"/>
    </location>
</feature>
<reference evidence="2 3" key="1">
    <citation type="submission" date="2017-06" db="EMBL/GenBank/DDBJ databases">
        <title>Streptomyces albireticuli Genome sequencing and assembly.</title>
        <authorList>
            <person name="Wang Y."/>
            <person name="Du B."/>
            <person name="Ding Y."/>
            <person name="Liu H."/>
            <person name="Hou Q."/>
            <person name="Liu K."/>
            <person name="Yao L."/>
            <person name="Wang C."/>
        </authorList>
    </citation>
    <scope>NUCLEOTIDE SEQUENCE [LARGE SCALE GENOMIC DNA]</scope>
    <source>
        <strain evidence="2 3">MDJK11</strain>
    </source>
</reference>
<dbReference type="EMBL" id="CP021744">
    <property type="protein sequence ID" value="ARZ66104.1"/>
    <property type="molecule type" value="Genomic_DNA"/>
</dbReference>
<dbReference type="Pfam" id="PF04299">
    <property type="entry name" value="FMN_bind_2"/>
    <property type="match status" value="1"/>
</dbReference>
<sequence>MLVHPWDAALDAAEWRGWIDDGHDFGQLVVNGVPGEPPAVVPTHFCADGTTLLVHLARPNPVWRALERDPRVVLSVVGDYAFVPGTWRAPAGTPPEDGVPTSYYSAVQFTCRAEIVDGAADKAELLRRQLAHFQPAGDHADVHPGRPPYGRMLPGIRGLRLHVSSVLAKFKYDDHKPLRHRESVADRLSARDQGLDAPAARRQRRRLDRVGAWDPEGR</sequence>